<protein>
    <recommendedName>
        <fullName evidence="3">Shikimate kinase</fullName>
    </recommendedName>
</protein>
<comment type="caution">
    <text evidence="1">The sequence shown here is derived from an EMBL/GenBank/DDBJ whole genome shotgun (WGS) entry which is preliminary data.</text>
</comment>
<accession>A0A413CZG5</accession>
<proteinExistence type="predicted"/>
<dbReference type="EMBL" id="QSAT01000001">
    <property type="protein sequence ID" value="RGW76924.1"/>
    <property type="molecule type" value="Genomic_DNA"/>
</dbReference>
<reference evidence="1 2" key="1">
    <citation type="submission" date="2018-08" db="EMBL/GenBank/DDBJ databases">
        <title>A genome reference for cultivated species of the human gut microbiota.</title>
        <authorList>
            <person name="Zou Y."/>
            <person name="Xue W."/>
            <person name="Luo G."/>
        </authorList>
    </citation>
    <scope>NUCLEOTIDE SEQUENCE [LARGE SCALE GENOMIC DNA]</scope>
    <source>
        <strain evidence="1 2">AF10-31</strain>
    </source>
</reference>
<dbReference type="PRINTS" id="PR01100">
    <property type="entry name" value="SHIKIMTKNASE"/>
</dbReference>
<organism evidence="1 2">
    <name type="scientific">Holdemanella biformis</name>
    <dbReference type="NCBI Taxonomy" id="1735"/>
    <lineage>
        <taxon>Bacteria</taxon>
        <taxon>Bacillati</taxon>
        <taxon>Bacillota</taxon>
        <taxon>Erysipelotrichia</taxon>
        <taxon>Erysipelotrichales</taxon>
        <taxon>Erysipelotrichaceae</taxon>
        <taxon>Holdemanella</taxon>
    </lineage>
</organism>
<dbReference type="RefSeq" id="WP_118356489.1">
    <property type="nucleotide sequence ID" value="NZ_QSAT01000001.1"/>
</dbReference>
<dbReference type="InterPro" id="IPR031322">
    <property type="entry name" value="Shikimate/glucono_kinase"/>
</dbReference>
<evidence type="ECO:0008006" key="3">
    <source>
        <dbReference type="Google" id="ProtNLM"/>
    </source>
</evidence>
<evidence type="ECO:0000313" key="1">
    <source>
        <dbReference type="EMBL" id="RGW76924.1"/>
    </source>
</evidence>
<name>A0A413CZG5_9FIRM</name>
<sequence>MKILIFGMGNIGKSTVGELLAQKIGYDFIDMDTKIKEKYGTMLGFQDEYNDQYERDELRAEMISSWIQENENVVIALSPIAYLDAYEDFFEDTDIICFDLTDRTENIFKRLVFTDDNDNLLHIPQSYLNKHKAYYMREIQTDFDYFHTLYASKMDSISMDDKSLDEIVDDICKKYKLV</sequence>
<dbReference type="Pfam" id="PF01202">
    <property type="entry name" value="SKI"/>
    <property type="match status" value="1"/>
</dbReference>
<dbReference type="AlphaFoldDB" id="A0A413CZG5"/>
<gene>
    <name evidence="1" type="ORF">DWV56_00375</name>
</gene>
<dbReference type="SUPFAM" id="SSF52540">
    <property type="entry name" value="P-loop containing nucleoside triphosphate hydrolases"/>
    <property type="match status" value="1"/>
</dbReference>
<evidence type="ECO:0000313" key="2">
    <source>
        <dbReference type="Proteomes" id="UP000284651"/>
    </source>
</evidence>
<dbReference type="InterPro" id="IPR027417">
    <property type="entry name" value="P-loop_NTPase"/>
</dbReference>
<dbReference type="Proteomes" id="UP000284651">
    <property type="component" value="Unassembled WGS sequence"/>
</dbReference>
<dbReference type="Gene3D" id="3.40.50.300">
    <property type="entry name" value="P-loop containing nucleotide triphosphate hydrolases"/>
    <property type="match status" value="1"/>
</dbReference>